<dbReference type="Pfam" id="PF00805">
    <property type="entry name" value="Pentapeptide"/>
    <property type="match status" value="1"/>
</dbReference>
<evidence type="ECO:0000313" key="3">
    <source>
        <dbReference type="Proteomes" id="UP001518976"/>
    </source>
</evidence>
<sequence>MALPFTASADFPVDKPAGKRCGNLTPDNRCSIHARLRESGYTGCSVFDCFGAGQRVTARDGLTPGPEMFAVFQVTRQLHELLWLLAEADATGHGGEARALSGRIDALVAGDADVLRGVDVAEWRARVGPVLEGVSERVRRGLGGRDLRRADLMGAGLRGERLRGASLRGALLIAADLRGADLRQADLLGADLRDADLRGADLSGSLFVTQPQLNAAHGDATTTVPDTLSRPAHWLTGASSGQHEAARQARGEPRGKATPVGGGGVGGRSGNEQRTGRGGRGKRNGGGAGARKDTGRRGRRSSP</sequence>
<comment type="caution">
    <text evidence="2">The sequence shown here is derived from an EMBL/GenBank/DDBJ whole genome shotgun (WGS) entry which is preliminary data.</text>
</comment>
<organism evidence="2 3">
    <name type="scientific">Streptomyces spirodelae</name>
    <dbReference type="NCBI Taxonomy" id="2812904"/>
    <lineage>
        <taxon>Bacteria</taxon>
        <taxon>Bacillati</taxon>
        <taxon>Actinomycetota</taxon>
        <taxon>Actinomycetes</taxon>
        <taxon>Kitasatosporales</taxon>
        <taxon>Streptomycetaceae</taxon>
        <taxon>Streptomyces</taxon>
    </lineage>
</organism>
<name>A0ABS3X314_9ACTN</name>
<feature type="compositionally biased region" description="Gly residues" evidence="1">
    <location>
        <begin position="260"/>
        <end position="269"/>
    </location>
</feature>
<evidence type="ECO:0000313" key="2">
    <source>
        <dbReference type="EMBL" id="MBO8189763.1"/>
    </source>
</evidence>
<evidence type="ECO:0000256" key="1">
    <source>
        <dbReference type="SAM" id="MobiDB-lite"/>
    </source>
</evidence>
<dbReference type="SUPFAM" id="SSF141571">
    <property type="entry name" value="Pentapeptide repeat-like"/>
    <property type="match status" value="1"/>
</dbReference>
<proteinExistence type="predicted"/>
<dbReference type="Proteomes" id="UP001518976">
    <property type="component" value="Unassembled WGS sequence"/>
</dbReference>
<dbReference type="Gene3D" id="2.160.20.80">
    <property type="entry name" value="E3 ubiquitin-protein ligase SopA"/>
    <property type="match status" value="1"/>
</dbReference>
<dbReference type="EMBL" id="JAFFZN010000041">
    <property type="protein sequence ID" value="MBO8189763.1"/>
    <property type="molecule type" value="Genomic_DNA"/>
</dbReference>
<accession>A0ABS3X314</accession>
<feature type="region of interest" description="Disordered" evidence="1">
    <location>
        <begin position="217"/>
        <end position="303"/>
    </location>
</feature>
<dbReference type="PANTHER" id="PTHR14136:SF37">
    <property type="entry name" value="PENTAPEPTIDE REPEAT-CONTAINING PROTEIN"/>
    <property type="match status" value="1"/>
</dbReference>
<dbReference type="InterPro" id="IPR001646">
    <property type="entry name" value="5peptide_repeat"/>
</dbReference>
<feature type="compositionally biased region" description="Basic and acidic residues" evidence="1">
    <location>
        <begin position="244"/>
        <end position="255"/>
    </location>
</feature>
<protein>
    <submittedName>
        <fullName evidence="2">Pentapeptide repeat-containing protein</fullName>
    </submittedName>
</protein>
<dbReference type="PANTHER" id="PTHR14136">
    <property type="entry name" value="BTB_POZ DOMAIN-CONTAINING PROTEIN KCTD9"/>
    <property type="match status" value="1"/>
</dbReference>
<gene>
    <name evidence="2" type="ORF">JW592_30595</name>
</gene>
<dbReference type="InterPro" id="IPR051082">
    <property type="entry name" value="Pentapeptide-BTB/POZ_domain"/>
</dbReference>
<keyword evidence="3" id="KW-1185">Reference proteome</keyword>
<reference evidence="2 3" key="1">
    <citation type="submission" date="2021-02" db="EMBL/GenBank/DDBJ databases">
        <title>Streptomyces spirodelae sp. nov., isolated from duckweed.</title>
        <authorList>
            <person name="Saimee Y."/>
            <person name="Duangmal K."/>
        </authorList>
    </citation>
    <scope>NUCLEOTIDE SEQUENCE [LARGE SCALE GENOMIC DNA]</scope>
    <source>
        <strain evidence="2 3">DW4-2</strain>
    </source>
</reference>